<dbReference type="HOGENOM" id="CLU_064465_0_0_9"/>
<evidence type="ECO:0000313" key="2">
    <source>
        <dbReference type="Proteomes" id="UP000031449"/>
    </source>
</evidence>
<dbReference type="STRING" id="1508404.JMA_33650"/>
<protein>
    <recommendedName>
        <fullName evidence="3">Renal dipeptidase</fullName>
    </recommendedName>
</protein>
<organism evidence="1 2">
    <name type="scientific">Jeotgalibacillus malaysiensis</name>
    <dbReference type="NCBI Taxonomy" id="1508404"/>
    <lineage>
        <taxon>Bacteria</taxon>
        <taxon>Bacillati</taxon>
        <taxon>Bacillota</taxon>
        <taxon>Bacilli</taxon>
        <taxon>Bacillales</taxon>
        <taxon>Caryophanaceae</taxon>
        <taxon>Jeotgalibacillus</taxon>
    </lineage>
</organism>
<gene>
    <name evidence="1" type="ORF">JMA_33650</name>
</gene>
<sequence length="348" mass="41202">MDVRQVLRLLYTEDHLQWQQYSRLTEFAESEGILPQVYTLLQRSEKYNELPGFAQDALKQSYKKNMFLLKWLSIESQKVVKRISDEEIKVIPLKGGFFAERYFGDACARATSDLDLLILPQDIEKTSALLQAAGFLKNEEEIDGHFHTSFYRPVKGSAIPFSVEVHWGFMRGDTTGIDMENIWENAVASILPYMYQLSDEDTFYFTCLHGWRHNMDSPKYFIDLIQVLQEAKEPINFQQLLERAKRERTYKRITFVLNHLVNETPFFFEIGFLESFSIKQKLYPHDTYRAFIQYQFFSYDHPKHTLNELKRWLIPNQTDLNMELEYKAASYLKGIRELYQKRLTGVLK</sequence>
<name>A0A0B5AVC7_9BACL</name>
<dbReference type="Proteomes" id="UP000031449">
    <property type="component" value="Chromosome"/>
</dbReference>
<dbReference type="KEGG" id="jeo:JMA_33650"/>
<evidence type="ECO:0000313" key="1">
    <source>
        <dbReference type="EMBL" id="AJD92682.1"/>
    </source>
</evidence>
<evidence type="ECO:0008006" key="3">
    <source>
        <dbReference type="Google" id="ProtNLM"/>
    </source>
</evidence>
<proteinExistence type="predicted"/>
<dbReference type="EMBL" id="CP009416">
    <property type="protein sequence ID" value="AJD92682.1"/>
    <property type="molecule type" value="Genomic_DNA"/>
</dbReference>
<dbReference type="AlphaFoldDB" id="A0A0B5AVC7"/>
<accession>A0A0B5AVC7</accession>
<dbReference type="BioCyc" id="JESP1508404:G14D9-12646-MONOMER"/>
<dbReference type="Pfam" id="PF14907">
    <property type="entry name" value="NTP_transf_5"/>
    <property type="match status" value="1"/>
</dbReference>
<dbReference type="InterPro" id="IPR039498">
    <property type="entry name" value="NTP_transf_5"/>
</dbReference>
<keyword evidence="2" id="KW-1185">Reference proteome</keyword>
<reference evidence="1 2" key="1">
    <citation type="submission" date="2014-08" db="EMBL/GenBank/DDBJ databases">
        <title>Complete genome of a marine bacteria Jeotgalibacillus malaysiensis.</title>
        <authorList>
            <person name="Yaakop A.S."/>
            <person name="Chan K.-G."/>
            <person name="Goh K.M."/>
        </authorList>
    </citation>
    <scope>NUCLEOTIDE SEQUENCE [LARGE SCALE GENOMIC DNA]</scope>
    <source>
        <strain evidence="1 2">D5</strain>
    </source>
</reference>
<dbReference type="OrthoDB" id="9773927at2"/>